<comment type="caution">
    <text evidence="2">The sequence shown here is derived from an EMBL/GenBank/DDBJ whole genome shotgun (WGS) entry which is preliminary data.</text>
</comment>
<keyword evidence="3" id="KW-1185">Reference proteome</keyword>
<dbReference type="Proteomes" id="UP001595645">
    <property type="component" value="Unassembled WGS sequence"/>
</dbReference>
<organism evidence="2 3">
    <name type="scientific">Amycolatopsis speibonae</name>
    <dbReference type="NCBI Taxonomy" id="1450224"/>
    <lineage>
        <taxon>Bacteria</taxon>
        <taxon>Bacillati</taxon>
        <taxon>Actinomycetota</taxon>
        <taxon>Actinomycetes</taxon>
        <taxon>Pseudonocardiales</taxon>
        <taxon>Pseudonocardiaceae</taxon>
        <taxon>Amycolatopsis</taxon>
    </lineage>
</organism>
<sequence length="115" mass="12518">MGSVHELRQAGAVVWRAAIGLGIGDDDTISGVGEETDHATEQAARAWVTRELPRAELPDWVARRPHGVAGAFLYGSITRGHLTPDKPEPSWEPDDDAPTWDADLVDGTVRWHQGD</sequence>
<accession>A0ABV7P4B0</accession>
<evidence type="ECO:0000256" key="1">
    <source>
        <dbReference type="SAM" id="MobiDB-lite"/>
    </source>
</evidence>
<dbReference type="EMBL" id="JBHRWK010000048">
    <property type="protein sequence ID" value="MFC3453360.1"/>
    <property type="molecule type" value="Genomic_DNA"/>
</dbReference>
<feature type="region of interest" description="Disordered" evidence="1">
    <location>
        <begin position="79"/>
        <end position="101"/>
    </location>
</feature>
<protein>
    <submittedName>
        <fullName evidence="2">Uncharacterized protein</fullName>
    </submittedName>
</protein>
<dbReference type="RefSeq" id="WP_378242119.1">
    <property type="nucleotide sequence ID" value="NZ_JBHRWK010000048.1"/>
</dbReference>
<reference evidence="3" key="1">
    <citation type="journal article" date="2019" name="Int. J. Syst. Evol. Microbiol.">
        <title>The Global Catalogue of Microorganisms (GCM) 10K type strain sequencing project: providing services to taxonomists for standard genome sequencing and annotation.</title>
        <authorList>
            <consortium name="The Broad Institute Genomics Platform"/>
            <consortium name="The Broad Institute Genome Sequencing Center for Infectious Disease"/>
            <person name="Wu L."/>
            <person name="Ma J."/>
        </authorList>
    </citation>
    <scope>NUCLEOTIDE SEQUENCE [LARGE SCALE GENOMIC DNA]</scope>
    <source>
        <strain evidence="3">CGMCC 4.7676</strain>
    </source>
</reference>
<proteinExistence type="predicted"/>
<name>A0ABV7P4B0_9PSEU</name>
<gene>
    <name evidence="2" type="ORF">ACFOSH_28320</name>
</gene>
<evidence type="ECO:0000313" key="2">
    <source>
        <dbReference type="EMBL" id="MFC3453360.1"/>
    </source>
</evidence>
<evidence type="ECO:0000313" key="3">
    <source>
        <dbReference type="Proteomes" id="UP001595645"/>
    </source>
</evidence>